<evidence type="ECO:0000313" key="2">
    <source>
        <dbReference type="EMBL" id="EDP21781.1"/>
    </source>
</evidence>
<gene>
    <name evidence="2" type="ORF">FAEPRAM212_01603</name>
</gene>
<evidence type="ECO:0000256" key="1">
    <source>
        <dbReference type="SAM" id="MobiDB-lite"/>
    </source>
</evidence>
<dbReference type="HOGENOM" id="CLU_1803282_0_0_9"/>
<dbReference type="Proteomes" id="UP000005945">
    <property type="component" value="Unassembled WGS sequence"/>
</dbReference>
<sequence>MCLLWLWCVYGRGRCCGLTSFPWYRSRGRGGRSRSMRPSRQILRAGQAHRAGRPPKLRFPQSSGPHRAAPGPRLVRRCSRAESKSLPSSFPPASCCAPGQGFFCSLRRSAVWAAARVRYAMAVSAVYGTRTPAVVGRVVPSVK</sequence>
<name>A8SB96_9FIRM</name>
<dbReference type="AlphaFoldDB" id="A8SB96"/>
<feature type="compositionally biased region" description="Basic residues" evidence="1">
    <location>
        <begin position="27"/>
        <end position="37"/>
    </location>
</feature>
<evidence type="ECO:0000313" key="3">
    <source>
        <dbReference type="Proteomes" id="UP000005945"/>
    </source>
</evidence>
<reference evidence="2 3" key="1">
    <citation type="submission" date="2007-09" db="EMBL/GenBank/DDBJ databases">
        <title>Draft genome sequence of Faecalibacterium prausnitzii M21/2.</title>
        <authorList>
            <person name="Sudarsanam P."/>
            <person name="Ley R."/>
            <person name="Guruge J."/>
            <person name="Turnbaugh P.J."/>
            <person name="Mahowald M."/>
            <person name="Liep D."/>
            <person name="Gordon J."/>
        </authorList>
    </citation>
    <scope>NUCLEOTIDE SEQUENCE [LARGE SCALE GENOMIC DNA]</scope>
    <source>
        <strain evidence="2 3">M21/2</strain>
    </source>
</reference>
<comment type="caution">
    <text evidence="2">The sequence shown here is derived from an EMBL/GenBank/DDBJ whole genome shotgun (WGS) entry which is preliminary data.</text>
</comment>
<accession>A8SB96</accession>
<proteinExistence type="predicted"/>
<organism evidence="2 3">
    <name type="scientific">Faecalibacterium prausnitzii M21/2</name>
    <dbReference type="NCBI Taxonomy" id="411485"/>
    <lineage>
        <taxon>Bacteria</taxon>
        <taxon>Bacillati</taxon>
        <taxon>Bacillota</taxon>
        <taxon>Clostridia</taxon>
        <taxon>Eubacteriales</taxon>
        <taxon>Oscillospiraceae</taxon>
        <taxon>Faecalibacterium</taxon>
    </lineage>
</organism>
<reference evidence="2 3" key="2">
    <citation type="submission" date="2007-09" db="EMBL/GenBank/DDBJ databases">
        <authorList>
            <person name="Fulton L."/>
            <person name="Clifton S."/>
            <person name="Fulton B."/>
            <person name="Xu J."/>
            <person name="Minx P."/>
            <person name="Pepin K.H."/>
            <person name="Johnson M."/>
            <person name="Thiruvilangam P."/>
            <person name="Bhonagiri V."/>
            <person name="Nash W.E."/>
            <person name="Mardis E.R."/>
            <person name="Wilson R.K."/>
        </authorList>
    </citation>
    <scope>NUCLEOTIDE SEQUENCE [LARGE SCALE GENOMIC DNA]</scope>
    <source>
        <strain evidence="2 3">M21/2</strain>
    </source>
</reference>
<feature type="region of interest" description="Disordered" evidence="1">
    <location>
        <begin position="27"/>
        <end position="74"/>
    </location>
</feature>
<protein>
    <submittedName>
        <fullName evidence="2">Uncharacterized protein</fullName>
    </submittedName>
</protein>
<dbReference type="EMBL" id="ABED02000025">
    <property type="protein sequence ID" value="EDP21781.1"/>
    <property type="molecule type" value="Genomic_DNA"/>
</dbReference>